<gene>
    <name evidence="1" type="ORF">CEV33_4434</name>
</gene>
<accession>A0A256FNH7</accession>
<keyword evidence="2" id="KW-1185">Reference proteome</keyword>
<dbReference type="EMBL" id="NNRL01000151">
    <property type="protein sequence ID" value="OYR16424.1"/>
    <property type="molecule type" value="Genomic_DNA"/>
</dbReference>
<protein>
    <submittedName>
        <fullName evidence="1">Uncharacterized protein</fullName>
    </submittedName>
</protein>
<organism evidence="1 2">
    <name type="scientific">Brucella grignonensis</name>
    <dbReference type="NCBI Taxonomy" id="94627"/>
    <lineage>
        <taxon>Bacteria</taxon>
        <taxon>Pseudomonadati</taxon>
        <taxon>Pseudomonadota</taxon>
        <taxon>Alphaproteobacteria</taxon>
        <taxon>Hyphomicrobiales</taxon>
        <taxon>Brucellaceae</taxon>
        <taxon>Brucella/Ochrobactrum group</taxon>
        <taxon>Brucella</taxon>
    </lineage>
</organism>
<sequence>MALELYQGAINNPANSPMASDAPQLRALIVKPELTLL</sequence>
<dbReference type="Proteomes" id="UP000216478">
    <property type="component" value="Unassembled WGS sequence"/>
</dbReference>
<reference evidence="1 2" key="1">
    <citation type="submission" date="2017-07" db="EMBL/GenBank/DDBJ databases">
        <title>Phylogenetic study on the rhizospheric bacterium Ochrobactrum sp. A44.</title>
        <authorList>
            <person name="Krzyzanowska D.M."/>
            <person name="Ossowicki A."/>
            <person name="Rajewska M."/>
            <person name="Maciag T."/>
            <person name="Kaczynski Z."/>
            <person name="Czerwicka M."/>
            <person name="Jafra S."/>
        </authorList>
    </citation>
    <scope>NUCLEOTIDE SEQUENCE [LARGE SCALE GENOMIC DNA]</scope>
    <source>
        <strain evidence="1 2">OgA9a</strain>
    </source>
</reference>
<evidence type="ECO:0000313" key="1">
    <source>
        <dbReference type="EMBL" id="OYR16424.1"/>
    </source>
</evidence>
<proteinExistence type="predicted"/>
<name>A0A256FNH7_9HYPH</name>
<comment type="caution">
    <text evidence="1">The sequence shown here is derived from an EMBL/GenBank/DDBJ whole genome shotgun (WGS) entry which is preliminary data.</text>
</comment>
<dbReference type="AlphaFoldDB" id="A0A256FNH7"/>
<evidence type="ECO:0000313" key="2">
    <source>
        <dbReference type="Proteomes" id="UP000216478"/>
    </source>
</evidence>